<dbReference type="Gene3D" id="2.40.10.480">
    <property type="match status" value="1"/>
</dbReference>
<dbReference type="KEGG" id="snep:Enr13x_34930"/>
<dbReference type="InterPro" id="IPR002372">
    <property type="entry name" value="PQQ_rpt_dom"/>
</dbReference>
<protein>
    <submittedName>
        <fullName evidence="2">Outer membrane biogenesis protein BamB</fullName>
    </submittedName>
</protein>
<dbReference type="SMART" id="SM00564">
    <property type="entry name" value="PQQ"/>
    <property type="match status" value="4"/>
</dbReference>
<dbReference type="PANTHER" id="PTHR34512:SF30">
    <property type="entry name" value="OUTER MEMBRANE PROTEIN ASSEMBLY FACTOR BAMB"/>
    <property type="match status" value="1"/>
</dbReference>
<reference evidence="2 3" key="1">
    <citation type="submission" date="2019-03" db="EMBL/GenBank/DDBJ databases">
        <title>Deep-cultivation of Planctomycetes and their phenomic and genomic characterization uncovers novel biology.</title>
        <authorList>
            <person name="Wiegand S."/>
            <person name="Jogler M."/>
            <person name="Boedeker C."/>
            <person name="Pinto D."/>
            <person name="Vollmers J."/>
            <person name="Rivas-Marin E."/>
            <person name="Kohn T."/>
            <person name="Peeters S.H."/>
            <person name="Heuer A."/>
            <person name="Rast P."/>
            <person name="Oberbeckmann S."/>
            <person name="Bunk B."/>
            <person name="Jeske O."/>
            <person name="Meyerdierks A."/>
            <person name="Storesund J.E."/>
            <person name="Kallscheuer N."/>
            <person name="Luecker S."/>
            <person name="Lage O.M."/>
            <person name="Pohl T."/>
            <person name="Merkel B.J."/>
            <person name="Hornburger P."/>
            <person name="Mueller R.-W."/>
            <person name="Bruemmer F."/>
            <person name="Labrenz M."/>
            <person name="Spormann A.M."/>
            <person name="Op den Camp H."/>
            <person name="Overmann J."/>
            <person name="Amann R."/>
            <person name="Jetten M.S.M."/>
            <person name="Mascher T."/>
            <person name="Medema M.H."/>
            <person name="Devos D.P."/>
            <person name="Kaster A.-K."/>
            <person name="Ovreas L."/>
            <person name="Rohde M."/>
            <person name="Galperin M.Y."/>
            <person name="Jogler C."/>
        </authorList>
    </citation>
    <scope>NUCLEOTIDE SEQUENCE [LARGE SCALE GENOMIC DNA]</scope>
    <source>
        <strain evidence="2 3">Enr13</strain>
    </source>
</reference>
<feature type="domain" description="Pyrrolo-quinoline quinone repeat" evidence="1">
    <location>
        <begin position="102"/>
        <end position="351"/>
    </location>
</feature>
<dbReference type="Proteomes" id="UP000319004">
    <property type="component" value="Chromosome"/>
</dbReference>
<dbReference type="AlphaFoldDB" id="A0A518HS08"/>
<dbReference type="EMBL" id="CP037423">
    <property type="protein sequence ID" value="QDV43636.1"/>
    <property type="molecule type" value="Genomic_DNA"/>
</dbReference>
<keyword evidence="3" id="KW-1185">Reference proteome</keyword>
<organism evidence="2 3">
    <name type="scientific">Stieleria neptunia</name>
    <dbReference type="NCBI Taxonomy" id="2527979"/>
    <lineage>
        <taxon>Bacteria</taxon>
        <taxon>Pseudomonadati</taxon>
        <taxon>Planctomycetota</taxon>
        <taxon>Planctomycetia</taxon>
        <taxon>Pirellulales</taxon>
        <taxon>Pirellulaceae</taxon>
        <taxon>Stieleria</taxon>
    </lineage>
</organism>
<proteinExistence type="predicted"/>
<dbReference type="InterPro" id="IPR015943">
    <property type="entry name" value="WD40/YVTN_repeat-like_dom_sf"/>
</dbReference>
<dbReference type="PANTHER" id="PTHR34512">
    <property type="entry name" value="CELL SURFACE PROTEIN"/>
    <property type="match status" value="1"/>
</dbReference>
<dbReference type="InterPro" id="IPR011047">
    <property type="entry name" value="Quinoprotein_ADH-like_sf"/>
</dbReference>
<gene>
    <name evidence="2" type="ORF">Enr13x_34930</name>
</gene>
<sequence length="446" mass="48288">MAKHVFLIACLCVTGPMLTAPHRVAGEDWPGWLGSSRDGVYREPGVIDQIPAAGLPIKWRTPIAGGYAGPAVADGKVFVFDYQRSGGEVVNDPGQRATLTGKERLSVLDAKTGKTIWEYAYDRPYEISYPAGPRATPTVDQDKVYLLGAEGDLTCLAVADGSLIWTRNLPDDFGAEVPIWGFASHPLVDGDLLYTMVGGKGQGVVAFDKSTGEVRWKSLDAKAGYCATRIIEAGGTRQLIVYHPEAVEGLDPASGKSLWDMPITPAYEMSIAQPMIEGDLMYASGIHAEAVLFRLGTESPTAEELWRGGPKNAVHCSNAPPMIVDGVIYGTDCVKGNLIAVDATNGDRLWETFQPTVPGEKRFARHGTAFLTRLGQSDRYLLMSETGDLIVAELTASGYTEHGRMHVLEPTNESFGRAVLWSHPAYADQTAFIRNDKEIVAVDLSR</sequence>
<dbReference type="Gene3D" id="2.130.10.10">
    <property type="entry name" value="YVTN repeat-like/Quinoprotein amine dehydrogenase"/>
    <property type="match status" value="1"/>
</dbReference>
<name>A0A518HS08_9BACT</name>
<dbReference type="SUPFAM" id="SSF50998">
    <property type="entry name" value="Quinoprotein alcohol dehydrogenase-like"/>
    <property type="match status" value="2"/>
</dbReference>
<dbReference type="Pfam" id="PF13360">
    <property type="entry name" value="PQQ_2"/>
    <property type="match status" value="1"/>
</dbReference>
<accession>A0A518HS08</accession>
<evidence type="ECO:0000259" key="1">
    <source>
        <dbReference type="Pfam" id="PF13360"/>
    </source>
</evidence>
<evidence type="ECO:0000313" key="2">
    <source>
        <dbReference type="EMBL" id="QDV43636.1"/>
    </source>
</evidence>
<dbReference type="InterPro" id="IPR018391">
    <property type="entry name" value="PQQ_b-propeller_rpt"/>
</dbReference>
<evidence type="ECO:0000313" key="3">
    <source>
        <dbReference type="Proteomes" id="UP000319004"/>
    </source>
</evidence>
<dbReference type="RefSeq" id="WP_197456079.1">
    <property type="nucleotide sequence ID" value="NZ_CP037423.1"/>
</dbReference>